<dbReference type="AlphaFoldDB" id="E8UBS0"/>
<dbReference type="Proteomes" id="UP000008635">
    <property type="component" value="Chromosome"/>
</dbReference>
<protein>
    <submittedName>
        <fullName evidence="7">Monogalactosyldiacylglycerol synthase</fullName>
    </submittedName>
</protein>
<keyword evidence="3" id="KW-0328">Glycosyltransferase</keyword>
<keyword evidence="8" id="KW-1185">Reference proteome</keyword>
<proteinExistence type="inferred from homology"/>
<comment type="subcellular location">
    <subcellularLocation>
        <location evidence="1">Membrane</location>
    </subcellularLocation>
</comment>
<dbReference type="HOGENOM" id="CLU_028367_0_1_0"/>
<accession>E8UBS0</accession>
<dbReference type="RefSeq" id="WP_013558013.1">
    <property type="nucleotide sequence ID" value="NC_014958.1"/>
</dbReference>
<dbReference type="PANTHER" id="PTHR43025:SF3">
    <property type="entry name" value="MONOGALACTOSYLDIACYLGLYCEROL SYNTHASE 1, CHLOROPLASTIC"/>
    <property type="match status" value="1"/>
</dbReference>
<gene>
    <name evidence="7" type="ordered locus">Deima_2880</name>
</gene>
<dbReference type="STRING" id="709986.Deima_2880"/>
<reference evidence="8" key="2">
    <citation type="submission" date="2011-01" db="EMBL/GenBank/DDBJ databases">
        <title>The complete genome of Deinococcus maricopensis DSM 21211.</title>
        <authorList>
            <consortium name="US DOE Joint Genome Institute (JGI-PGF)"/>
            <person name="Lucas S."/>
            <person name="Copeland A."/>
            <person name="Lapidus A."/>
            <person name="Goodwin L."/>
            <person name="Pitluck S."/>
            <person name="Kyrpides N."/>
            <person name="Mavromatis K."/>
            <person name="Pagani I."/>
            <person name="Ivanova N."/>
            <person name="Ovchinnikova G."/>
            <person name="Zeytun A."/>
            <person name="Detter J.C."/>
            <person name="Han C."/>
            <person name="Land M."/>
            <person name="Hauser L."/>
            <person name="Markowitz V."/>
            <person name="Cheng J.-F."/>
            <person name="Hugenholtz P."/>
            <person name="Woyke T."/>
            <person name="Wu D."/>
            <person name="Pukall R."/>
            <person name="Gehrich-Schroeter G."/>
            <person name="Brambilla E."/>
            <person name="Klenk H.-P."/>
            <person name="Eisen J.A."/>
        </authorList>
    </citation>
    <scope>NUCLEOTIDE SEQUENCE [LARGE SCALE GENOMIC DNA]</scope>
    <source>
        <strain evidence="8">DSM 21211 / LMG 22137 / NRRL B-23946 / LB-34</strain>
    </source>
</reference>
<dbReference type="GO" id="GO:0016758">
    <property type="term" value="F:hexosyltransferase activity"/>
    <property type="evidence" value="ECO:0007669"/>
    <property type="project" value="InterPro"/>
</dbReference>
<feature type="domain" description="Diacylglycerol glucosyltransferase N-terminal" evidence="6">
    <location>
        <begin position="22"/>
        <end position="187"/>
    </location>
</feature>
<dbReference type="KEGG" id="dmr:Deima_2880"/>
<dbReference type="PANTHER" id="PTHR43025">
    <property type="entry name" value="MONOGALACTOSYLDIACYLGLYCEROL SYNTHASE"/>
    <property type="match status" value="1"/>
</dbReference>
<evidence type="ECO:0000313" key="8">
    <source>
        <dbReference type="Proteomes" id="UP000008635"/>
    </source>
</evidence>
<dbReference type="GO" id="GO:0016020">
    <property type="term" value="C:membrane"/>
    <property type="evidence" value="ECO:0007669"/>
    <property type="project" value="UniProtKB-SubCell"/>
</dbReference>
<dbReference type="InterPro" id="IPR009695">
    <property type="entry name" value="Diacylglyc_glucosyltr_N"/>
</dbReference>
<dbReference type="SUPFAM" id="SSF53756">
    <property type="entry name" value="UDP-Glycosyltransferase/glycogen phosphorylase"/>
    <property type="match status" value="1"/>
</dbReference>
<reference evidence="7 8" key="1">
    <citation type="journal article" date="2011" name="Stand. Genomic Sci.">
        <title>Complete genome sequence of Deinococcus maricopensis type strain (LB-34).</title>
        <authorList>
            <person name="Pukall R."/>
            <person name="Zeytun A."/>
            <person name="Lucas S."/>
            <person name="Lapidus A."/>
            <person name="Hammon N."/>
            <person name="Deshpande S."/>
            <person name="Nolan M."/>
            <person name="Cheng J.F."/>
            <person name="Pitluck S."/>
            <person name="Liolios K."/>
            <person name="Pagani I."/>
            <person name="Mikhailova N."/>
            <person name="Ivanova N."/>
            <person name="Mavromatis K."/>
            <person name="Pati A."/>
            <person name="Tapia R."/>
            <person name="Han C."/>
            <person name="Goodwin L."/>
            <person name="Chen A."/>
            <person name="Palaniappan K."/>
            <person name="Land M."/>
            <person name="Hauser L."/>
            <person name="Chang Y.J."/>
            <person name="Jeffries C.D."/>
            <person name="Brambilla E.M."/>
            <person name="Rohde M."/>
            <person name="Goker M."/>
            <person name="Detter J.C."/>
            <person name="Woyke T."/>
            <person name="Bristow J."/>
            <person name="Eisen J.A."/>
            <person name="Markowitz V."/>
            <person name="Hugenholtz P."/>
            <person name="Kyrpides N.C."/>
            <person name="Klenk H.P."/>
        </authorList>
    </citation>
    <scope>NUCLEOTIDE SEQUENCE [LARGE SCALE GENOMIC DNA]</scope>
    <source>
        <strain evidence="8">DSM 21211 / LMG 22137 / NRRL B-23946 / LB-34</strain>
    </source>
</reference>
<evidence type="ECO:0000256" key="4">
    <source>
        <dbReference type="ARBA" id="ARBA00022679"/>
    </source>
</evidence>
<sequence>MTYADLPELRTLMLGASFGGGHHQANRAIADAMRALDPRVHPESGDFIAYMRPHERLITLGLYSYWLKHSPETYRRFYNWTDSEREPKAITNTFHWLGLGGMKRDLARIEPHLVVCSFPTTAALSDTARRRTGRTYLNALIVTDYRAHHHWARTEADLLLVARDSGKAELMHWGVPEERIFVTGIPILPRFGALYGHDPRALRAQFGLHPDQPLILVSGGATGTYRAFQTLARVFGNLGTRVQALILASNDRPGVERIGGATIHHLPYTPNFPELLAASDIVVGKAGGLTVAETLALGKPTVVFEPIPGQEEHNARLLEQHGAGVWARSETQLHAALSTLVHDPAARAHMGHCARRIAQPDAAQAAARVLLDGLKRHLG</sequence>
<dbReference type="Gene3D" id="3.40.50.2000">
    <property type="entry name" value="Glycogen Phosphorylase B"/>
    <property type="match status" value="1"/>
</dbReference>
<dbReference type="EMBL" id="CP002454">
    <property type="protein sequence ID" value="ADV68509.1"/>
    <property type="molecule type" value="Genomic_DNA"/>
</dbReference>
<dbReference type="InterPro" id="IPR007235">
    <property type="entry name" value="Glyco_trans_28_C"/>
</dbReference>
<dbReference type="GO" id="GO:0009247">
    <property type="term" value="P:glycolipid biosynthetic process"/>
    <property type="evidence" value="ECO:0007669"/>
    <property type="project" value="InterPro"/>
</dbReference>
<dbReference type="eggNOG" id="COG0707">
    <property type="taxonomic scope" value="Bacteria"/>
</dbReference>
<evidence type="ECO:0000259" key="6">
    <source>
        <dbReference type="Pfam" id="PF06925"/>
    </source>
</evidence>
<keyword evidence="4" id="KW-0808">Transferase</keyword>
<evidence type="ECO:0000256" key="1">
    <source>
        <dbReference type="ARBA" id="ARBA00004370"/>
    </source>
</evidence>
<dbReference type="Pfam" id="PF04101">
    <property type="entry name" value="Glyco_tran_28_C"/>
    <property type="match status" value="1"/>
</dbReference>
<evidence type="ECO:0000259" key="5">
    <source>
        <dbReference type="Pfam" id="PF04101"/>
    </source>
</evidence>
<comment type="similarity">
    <text evidence="2">Belongs to the glycosyltransferase 28 family.</text>
</comment>
<dbReference type="InterPro" id="IPR050519">
    <property type="entry name" value="Glycosyltransf_28_UgtP"/>
</dbReference>
<organism evidence="7 8">
    <name type="scientific">Deinococcus maricopensis (strain DSM 21211 / LMG 22137 / NRRL B-23946 / LB-34)</name>
    <dbReference type="NCBI Taxonomy" id="709986"/>
    <lineage>
        <taxon>Bacteria</taxon>
        <taxon>Thermotogati</taxon>
        <taxon>Deinococcota</taxon>
        <taxon>Deinococci</taxon>
        <taxon>Deinococcales</taxon>
        <taxon>Deinococcaceae</taxon>
        <taxon>Deinococcus</taxon>
    </lineage>
</organism>
<evidence type="ECO:0000313" key="7">
    <source>
        <dbReference type="EMBL" id="ADV68509.1"/>
    </source>
</evidence>
<dbReference type="OrthoDB" id="9815663at2"/>
<evidence type="ECO:0000256" key="2">
    <source>
        <dbReference type="ARBA" id="ARBA00006962"/>
    </source>
</evidence>
<evidence type="ECO:0000256" key="3">
    <source>
        <dbReference type="ARBA" id="ARBA00022676"/>
    </source>
</evidence>
<feature type="domain" description="Glycosyl transferase family 28 C-terminal" evidence="5">
    <location>
        <begin position="251"/>
        <end position="363"/>
    </location>
</feature>
<dbReference type="Pfam" id="PF06925">
    <property type="entry name" value="MGDG_synth"/>
    <property type="match status" value="1"/>
</dbReference>
<name>E8UBS0_DEIML</name>